<evidence type="ECO:0000313" key="3">
    <source>
        <dbReference type="Proteomes" id="UP000285883"/>
    </source>
</evidence>
<dbReference type="EMBL" id="MAYM02001196">
    <property type="protein sequence ID" value="RLN25931.1"/>
    <property type="molecule type" value="Genomic_DNA"/>
</dbReference>
<dbReference type="Proteomes" id="UP000285883">
    <property type="component" value="Unassembled WGS sequence"/>
</dbReference>
<comment type="caution">
    <text evidence="2">The sequence shown here is derived from an EMBL/GenBank/DDBJ whole genome shotgun (WGS) entry which is preliminary data.</text>
</comment>
<protein>
    <submittedName>
        <fullName evidence="2">Uncharacterized protein</fullName>
    </submittedName>
</protein>
<sequence>MILAKMASPEIPYFVGHDQHGVAVQQGSEGKNDQRQHADNAIDVQTPQHGADHVFCRRQVVDYTNEKFNKGAFTNAIVFVTIGVF</sequence>
<evidence type="ECO:0000313" key="1">
    <source>
        <dbReference type="EMBL" id="KAG2502734.1"/>
    </source>
</evidence>
<dbReference type="Proteomes" id="UP000785171">
    <property type="component" value="Unassembled WGS sequence"/>
</dbReference>
<name>A0A3R7IJM7_9STRA</name>
<organism evidence="2 3">
    <name type="scientific">Phytophthora kernoviae</name>
    <dbReference type="NCBI Taxonomy" id="325452"/>
    <lineage>
        <taxon>Eukaryota</taxon>
        <taxon>Sar</taxon>
        <taxon>Stramenopiles</taxon>
        <taxon>Oomycota</taxon>
        <taxon>Peronosporomycetes</taxon>
        <taxon>Peronosporales</taxon>
        <taxon>Peronosporaceae</taxon>
        <taxon>Phytophthora</taxon>
    </lineage>
</organism>
<accession>A0A3R7IJM7</accession>
<evidence type="ECO:0000313" key="2">
    <source>
        <dbReference type="EMBL" id="RLN25931.1"/>
    </source>
</evidence>
<gene>
    <name evidence="2" type="ORF">BBI17_009579</name>
    <name evidence="1" type="ORF">JM16_009642</name>
</gene>
<reference evidence="2 3" key="2">
    <citation type="submission" date="2018-07" db="EMBL/GenBank/DDBJ databases">
        <title>Genome sequencing of oomycete isolates from Chile give support for New Zealand origin for Phytophthora kernoviae and make available the first Nothophytophthora sp. genome.</title>
        <authorList>
            <person name="Studholme D.J."/>
            <person name="Sanfuentes E."/>
            <person name="Panda P."/>
            <person name="Hill R."/>
            <person name="Sambles C."/>
            <person name="Grant M."/>
            <person name="Williams N.M."/>
            <person name="Mcdougal R.L."/>
        </authorList>
    </citation>
    <scope>NUCLEOTIDE SEQUENCE [LARGE SCALE GENOMIC DNA]</scope>
    <source>
        <strain evidence="2">Chile2</strain>
    </source>
</reference>
<reference evidence="1" key="1">
    <citation type="journal article" date="2015" name="Genom Data">
        <title>Genome sequences of six Phytophthora species associated with forests in New Zealand.</title>
        <authorList>
            <person name="Studholme D.J."/>
            <person name="McDougal R.L."/>
            <person name="Sambles C."/>
            <person name="Hansen E."/>
            <person name="Hardy G."/>
            <person name="Grant M."/>
            <person name="Ganley R.J."/>
            <person name="Williams N.M."/>
        </authorList>
    </citation>
    <scope>NUCLEOTIDE SEQUENCE</scope>
    <source>
        <strain evidence="1">NZFS 2646</strain>
    </source>
</reference>
<dbReference type="EMBL" id="JPWV03001009">
    <property type="protein sequence ID" value="KAG2502734.1"/>
    <property type="molecule type" value="Genomic_DNA"/>
</dbReference>
<dbReference type="AlphaFoldDB" id="A0A3R7IJM7"/>
<proteinExistence type="predicted"/>
<reference evidence="1" key="3">
    <citation type="submission" date="2020-06" db="EMBL/GenBank/DDBJ databases">
        <authorList>
            <person name="Studholme D.J."/>
        </authorList>
    </citation>
    <scope>NUCLEOTIDE SEQUENCE</scope>
    <source>
        <strain evidence="1">NZFS 2646</strain>
    </source>
</reference>